<feature type="domain" description="YchJ-like middle NTF2-like" evidence="1">
    <location>
        <begin position="28"/>
        <end position="117"/>
    </location>
</feature>
<dbReference type="Pfam" id="PF17775">
    <property type="entry name" value="YchJ_M-like"/>
    <property type="match status" value="1"/>
</dbReference>
<dbReference type="InterPro" id="IPR048469">
    <property type="entry name" value="YchJ-like_M"/>
</dbReference>
<gene>
    <name evidence="2" type="ORF">K8V15_08940</name>
</gene>
<dbReference type="InterPro" id="IPR032710">
    <property type="entry name" value="NTF2-like_dom_sf"/>
</dbReference>
<organism evidence="2 3">
    <name type="scientific">Tessaracoccus flavescens</name>
    <dbReference type="NCBI Taxonomy" id="399497"/>
    <lineage>
        <taxon>Bacteria</taxon>
        <taxon>Bacillati</taxon>
        <taxon>Actinomycetota</taxon>
        <taxon>Actinomycetes</taxon>
        <taxon>Propionibacteriales</taxon>
        <taxon>Propionibacteriaceae</taxon>
        <taxon>Tessaracoccus</taxon>
    </lineage>
</organism>
<reference evidence="2" key="2">
    <citation type="submission" date="2021-09" db="EMBL/GenBank/DDBJ databases">
        <authorList>
            <person name="Gilroy R."/>
        </authorList>
    </citation>
    <scope>NUCLEOTIDE SEQUENCE</scope>
    <source>
        <strain evidence="2">ChiGjej3B3-7470</strain>
    </source>
</reference>
<protein>
    <recommendedName>
        <fullName evidence="1">YchJ-like middle NTF2-like domain-containing protein</fullName>
    </recommendedName>
</protein>
<dbReference type="Proteomes" id="UP000712713">
    <property type="component" value="Unassembled WGS sequence"/>
</dbReference>
<dbReference type="SUPFAM" id="SSF54427">
    <property type="entry name" value="NTF2-like"/>
    <property type="match status" value="1"/>
</dbReference>
<sequence>MAEKCHCGGASFSTCCGPLLAGERQASTAEQLMRSRYSAFVVGDGEYLWRTWHPRSRPESVNAAGGQWRGLTILDVVDGGEHDARGVVEFEARFVDGSLRERSRFEKRGGRWMYVDGDIASAD</sequence>
<proteinExistence type="predicted"/>
<reference evidence="2" key="1">
    <citation type="journal article" date="2021" name="PeerJ">
        <title>Extensive microbial diversity within the chicken gut microbiome revealed by metagenomics and culture.</title>
        <authorList>
            <person name="Gilroy R."/>
            <person name="Ravi A."/>
            <person name="Getino M."/>
            <person name="Pursley I."/>
            <person name="Horton D.L."/>
            <person name="Alikhan N.F."/>
            <person name="Baker D."/>
            <person name="Gharbi K."/>
            <person name="Hall N."/>
            <person name="Watson M."/>
            <person name="Adriaenssens E.M."/>
            <person name="Foster-Nyarko E."/>
            <person name="Jarju S."/>
            <person name="Secka A."/>
            <person name="Antonio M."/>
            <person name="Oren A."/>
            <person name="Chaudhuri R.R."/>
            <person name="La Ragione R."/>
            <person name="Hildebrand F."/>
            <person name="Pallen M.J."/>
        </authorList>
    </citation>
    <scope>NUCLEOTIDE SEQUENCE</scope>
    <source>
        <strain evidence="2">ChiGjej3B3-7470</strain>
    </source>
</reference>
<accession>A0A921EQZ9</accession>
<dbReference type="AlphaFoldDB" id="A0A921EQZ9"/>
<comment type="caution">
    <text evidence="2">The sequence shown here is derived from an EMBL/GenBank/DDBJ whole genome shotgun (WGS) entry which is preliminary data.</text>
</comment>
<evidence type="ECO:0000259" key="1">
    <source>
        <dbReference type="Pfam" id="PF17775"/>
    </source>
</evidence>
<evidence type="ECO:0000313" key="3">
    <source>
        <dbReference type="Proteomes" id="UP000712713"/>
    </source>
</evidence>
<dbReference type="Gene3D" id="3.10.450.50">
    <property type="match status" value="1"/>
</dbReference>
<dbReference type="EMBL" id="DYZF01000226">
    <property type="protein sequence ID" value="HJE52080.1"/>
    <property type="molecule type" value="Genomic_DNA"/>
</dbReference>
<name>A0A921EQZ9_9ACTN</name>
<evidence type="ECO:0000313" key="2">
    <source>
        <dbReference type="EMBL" id="HJE52080.1"/>
    </source>
</evidence>